<dbReference type="PANTHER" id="PTHR24373:SF398">
    <property type="entry name" value="LEUCINE-RICH REPEAT-CONTAINING G-PROTEIN COUPLED RECEPTOR 6"/>
    <property type="match status" value="1"/>
</dbReference>
<accession>A0A0T6B390</accession>
<evidence type="ECO:0008006" key="6">
    <source>
        <dbReference type="Google" id="ProtNLM"/>
    </source>
</evidence>
<keyword evidence="2" id="KW-0732">Signal</keyword>
<dbReference type="InterPro" id="IPR050328">
    <property type="entry name" value="Dev_Immune_Receptor"/>
</dbReference>
<keyword evidence="1" id="KW-0433">Leucine-rich repeat</keyword>
<dbReference type="Gene3D" id="3.80.10.10">
    <property type="entry name" value="Ribonuclease Inhibitor"/>
    <property type="match status" value="3"/>
</dbReference>
<organism evidence="4 5">
    <name type="scientific">Oryctes borbonicus</name>
    <dbReference type="NCBI Taxonomy" id="1629725"/>
    <lineage>
        <taxon>Eukaryota</taxon>
        <taxon>Metazoa</taxon>
        <taxon>Ecdysozoa</taxon>
        <taxon>Arthropoda</taxon>
        <taxon>Hexapoda</taxon>
        <taxon>Insecta</taxon>
        <taxon>Pterygota</taxon>
        <taxon>Neoptera</taxon>
        <taxon>Endopterygota</taxon>
        <taxon>Coleoptera</taxon>
        <taxon>Polyphaga</taxon>
        <taxon>Scarabaeiformia</taxon>
        <taxon>Scarabaeidae</taxon>
        <taxon>Dynastinae</taxon>
        <taxon>Oryctes</taxon>
    </lineage>
</organism>
<evidence type="ECO:0000256" key="1">
    <source>
        <dbReference type="ARBA" id="ARBA00022614"/>
    </source>
</evidence>
<dbReference type="EMBL" id="LJIG01016067">
    <property type="protein sequence ID" value="KRT81713.1"/>
    <property type="molecule type" value="Genomic_DNA"/>
</dbReference>
<proteinExistence type="predicted"/>
<feature type="non-terminal residue" evidence="4">
    <location>
        <position position="445"/>
    </location>
</feature>
<dbReference type="Pfam" id="PF13855">
    <property type="entry name" value="LRR_8"/>
    <property type="match status" value="2"/>
</dbReference>
<dbReference type="SUPFAM" id="SSF52058">
    <property type="entry name" value="L domain-like"/>
    <property type="match status" value="2"/>
</dbReference>
<dbReference type="OrthoDB" id="1421090at2759"/>
<dbReference type="PANTHER" id="PTHR24373">
    <property type="entry name" value="SLIT RELATED LEUCINE-RICH REPEAT NEURONAL PROTEIN"/>
    <property type="match status" value="1"/>
</dbReference>
<evidence type="ECO:0000256" key="2">
    <source>
        <dbReference type="ARBA" id="ARBA00022729"/>
    </source>
</evidence>
<evidence type="ECO:0000313" key="5">
    <source>
        <dbReference type="Proteomes" id="UP000051574"/>
    </source>
</evidence>
<evidence type="ECO:0000313" key="4">
    <source>
        <dbReference type="EMBL" id="KRT81713.1"/>
    </source>
</evidence>
<dbReference type="InterPro" id="IPR001611">
    <property type="entry name" value="Leu-rich_rpt"/>
</dbReference>
<dbReference type="InterPro" id="IPR003591">
    <property type="entry name" value="Leu-rich_rpt_typical-subtyp"/>
</dbReference>
<keyword evidence="5" id="KW-1185">Reference proteome</keyword>
<dbReference type="Proteomes" id="UP000051574">
    <property type="component" value="Unassembled WGS sequence"/>
</dbReference>
<sequence length="445" mass="51197">MLTETSLETLPENLLANQTNLRKLHLYNNRLRTLSGNTFRNLQNLESLQIYGNQLAEWNSPTKRLPKLQELLLASNKLTIIKADFSNTIPNLRNLDLRSNNIFHISSGAFNFEGELDDLNLSHNNLTDDPDVVTFVNQMRRVVRINLAYNSYENFPDGMELKTSRLNMAYNKIKTLDLSYVMNFKESNFSHNAIETITFGFIPQILQALSSETPEKSRIDINGNPLNCDCSIFELMRYFDGTYSNKDIYLRISLDGAVRCHSPSTLAGRDLRNFKSQTFTCDYSNVYVCPEKCSCEMYPYYHSFNVTCSSRNLSKPPIIPEFRVATYDNSMFTINKLVIDLSNNSIQNFTKRDSSYANASELNLSNNGLDLVDWLPPRLEVLRLNDNKLGNLGYNAIMAVNYSRHLSLLTLHDNLWDCNCKLLNFTKLVKDQHWKIPFEDKVLCT</sequence>
<reference evidence="4 5" key="1">
    <citation type="submission" date="2015-09" db="EMBL/GenBank/DDBJ databases">
        <title>Draft genome of the scarab beetle Oryctes borbonicus.</title>
        <authorList>
            <person name="Meyer J.M."/>
            <person name="Markov G.V."/>
            <person name="Baskaran P."/>
            <person name="Herrmann M."/>
            <person name="Sommer R.J."/>
            <person name="Roedelsperger C."/>
        </authorList>
    </citation>
    <scope>NUCLEOTIDE SEQUENCE [LARGE SCALE GENOMIC DNA]</scope>
    <source>
        <strain evidence="4">OB123</strain>
        <tissue evidence="4">Whole animal</tissue>
    </source>
</reference>
<protein>
    <recommendedName>
        <fullName evidence="6">LRRCT domain-containing protein</fullName>
    </recommendedName>
</protein>
<keyword evidence="3" id="KW-0677">Repeat</keyword>
<dbReference type="PROSITE" id="PS51450">
    <property type="entry name" value="LRR"/>
    <property type="match status" value="3"/>
</dbReference>
<name>A0A0T6B390_9SCAR</name>
<dbReference type="SMART" id="SM00369">
    <property type="entry name" value="LRR_TYP"/>
    <property type="match status" value="3"/>
</dbReference>
<dbReference type="InterPro" id="IPR032675">
    <property type="entry name" value="LRR_dom_sf"/>
</dbReference>
<dbReference type="AlphaFoldDB" id="A0A0T6B390"/>
<comment type="caution">
    <text evidence="4">The sequence shown here is derived from an EMBL/GenBank/DDBJ whole genome shotgun (WGS) entry which is preliminary data.</text>
</comment>
<evidence type="ECO:0000256" key="3">
    <source>
        <dbReference type="ARBA" id="ARBA00022737"/>
    </source>
</evidence>
<gene>
    <name evidence="4" type="ORF">AMK59_5594</name>
</gene>